<reference evidence="1 2" key="1">
    <citation type="submission" date="2018-09" db="EMBL/GenBank/DDBJ databases">
        <title>Novel species of Cryobacterium.</title>
        <authorList>
            <person name="Liu Q."/>
            <person name="Xin Y.-H."/>
        </authorList>
    </citation>
    <scope>NUCLEOTIDE SEQUENCE [LARGE SCALE GENOMIC DNA]</scope>
    <source>
        <strain evidence="1 2">Hh39</strain>
    </source>
</reference>
<keyword evidence="2" id="KW-1185">Reference proteome</keyword>
<sequence>MDSNLLRPKDYDSDIADLVRREIGDSSLDIAALPRAMDIAKWDARDLIRTMMPVLTSFSGMLSDLLALYERIDATRTHKDNLHISYEFETGDAIDDQLAPFRERVQRTQTVLRRIDAFQFDHEYAWKSPLAERADKLHHHAHDAAVNLLGLESVAAASEWPFASEIPAPLIENPSLVHLVTRLRQVIVAALDKFSELGPTVGTMRPSHDQTDDSPDLRILAGDLWWLTEIGIMSLVPDLFAELSADESAKLVQAQLRWLERFWVASTITAEQRIEELADVLRLPYWGKRPDLYSAWVAAAIDAALVPGRLSFDVTDGVLAFPFRATLLARIDTANGAVELWTEKRFQATGLKGKGRVNHIQPDYVLINGAAPNKVIGVIEAKQYLNSKNHGDTAHDYAHNLSDAEVFIVAHGPLGQRTLNKVAPADRKRVSLHPQVRPGSRSATKTFADRLVALLPTPFEQQPGPQAEVYVPGPSEGVHTIWARRAGPAAELQGQRELLGGTVALRWMTAVHDLDLHLIEAETGDLVYHGNLTSAHAELGGDRFYGGPEVALFHPTGKAISIEVHLFSSDVPNVSNAAPVVTITTLRGTMTLLPRAGAGSRASIWHVATIEPDGGIVLGESIESRE</sequence>
<dbReference type="AlphaFoldDB" id="A0A3A5MVD4"/>
<accession>A0A3A5MVD4</accession>
<protein>
    <submittedName>
        <fullName evidence="1">Uncharacterized protein</fullName>
    </submittedName>
</protein>
<organism evidence="1 2">
    <name type="scientific">Cryobacterium melibiosiphilum</name>
    <dbReference type="NCBI Taxonomy" id="995039"/>
    <lineage>
        <taxon>Bacteria</taxon>
        <taxon>Bacillati</taxon>
        <taxon>Actinomycetota</taxon>
        <taxon>Actinomycetes</taxon>
        <taxon>Micrococcales</taxon>
        <taxon>Microbacteriaceae</taxon>
        <taxon>Cryobacterium</taxon>
    </lineage>
</organism>
<proteinExistence type="predicted"/>
<name>A0A3A5MVD4_9MICO</name>
<gene>
    <name evidence="1" type="ORF">D6T64_05215</name>
</gene>
<dbReference type="EMBL" id="QZVS01000066">
    <property type="protein sequence ID" value="RJT89966.1"/>
    <property type="molecule type" value="Genomic_DNA"/>
</dbReference>
<comment type="caution">
    <text evidence="1">The sequence shown here is derived from an EMBL/GenBank/DDBJ whole genome shotgun (WGS) entry which is preliminary data.</text>
</comment>
<evidence type="ECO:0000313" key="2">
    <source>
        <dbReference type="Proteomes" id="UP000272015"/>
    </source>
</evidence>
<evidence type="ECO:0000313" key="1">
    <source>
        <dbReference type="EMBL" id="RJT89966.1"/>
    </source>
</evidence>
<dbReference type="Proteomes" id="UP000272015">
    <property type="component" value="Unassembled WGS sequence"/>
</dbReference>